<evidence type="ECO:0000313" key="2">
    <source>
        <dbReference type="EMBL" id="MBH0113748.1"/>
    </source>
</evidence>
<reference evidence="2" key="1">
    <citation type="submission" date="2020-11" db="EMBL/GenBank/DDBJ databases">
        <title>Novosphingobium aureum sp. nov., a marine bacterium isolated from sediment of a salt flat.</title>
        <authorList>
            <person name="Yoo Y."/>
            <person name="Kim J.-J."/>
        </authorList>
    </citation>
    <scope>NUCLEOTIDE SEQUENCE</scope>
    <source>
        <strain evidence="2">YJ-S2-02</strain>
    </source>
</reference>
<organism evidence="2 3">
    <name type="scientific">Novosphingobium aureum</name>
    <dbReference type="NCBI Taxonomy" id="2792964"/>
    <lineage>
        <taxon>Bacteria</taxon>
        <taxon>Pseudomonadati</taxon>
        <taxon>Pseudomonadota</taxon>
        <taxon>Alphaproteobacteria</taxon>
        <taxon>Sphingomonadales</taxon>
        <taxon>Sphingomonadaceae</taxon>
        <taxon>Novosphingobium</taxon>
    </lineage>
</organism>
<sequence>MKNTLIAAAIAAAGLVPAAAVAQEAAPAATVAPTVGAKVFDPEGGQVGTIEAIQGDVVTVSTGTARAGLPASAFVTRDAGLTIAMTKAELEAAVNGQKAETGAAKQQAMVVDAPVKSSDGKVLGTISKIEGDDVTVALADGEGATVAFKQNNIGLLADGSLAIGMTADAFAQAIGAAGSAQASTDAAASTGAEAAATTGN</sequence>
<gene>
    <name evidence="2" type="ORF">I5E68_12400</name>
</gene>
<evidence type="ECO:0000256" key="1">
    <source>
        <dbReference type="SAM" id="SignalP"/>
    </source>
</evidence>
<dbReference type="RefSeq" id="WP_197164123.1">
    <property type="nucleotide sequence ID" value="NZ_JADZGI010000001.1"/>
</dbReference>
<evidence type="ECO:0008006" key="4">
    <source>
        <dbReference type="Google" id="ProtNLM"/>
    </source>
</evidence>
<protein>
    <recommendedName>
        <fullName evidence="4">PRC-barrel domain-containing protein</fullName>
    </recommendedName>
</protein>
<proteinExistence type="predicted"/>
<dbReference type="EMBL" id="JADZGI010000001">
    <property type="protein sequence ID" value="MBH0113748.1"/>
    <property type="molecule type" value="Genomic_DNA"/>
</dbReference>
<evidence type="ECO:0000313" key="3">
    <source>
        <dbReference type="Proteomes" id="UP000617634"/>
    </source>
</evidence>
<feature type="chain" id="PRO_5036805707" description="PRC-barrel domain-containing protein" evidence="1">
    <location>
        <begin position="23"/>
        <end position="200"/>
    </location>
</feature>
<dbReference type="Proteomes" id="UP000617634">
    <property type="component" value="Unassembled WGS sequence"/>
</dbReference>
<name>A0A931HE32_9SPHN</name>
<accession>A0A931HE32</accession>
<dbReference type="AlphaFoldDB" id="A0A931HE32"/>
<comment type="caution">
    <text evidence="2">The sequence shown here is derived from an EMBL/GenBank/DDBJ whole genome shotgun (WGS) entry which is preliminary data.</text>
</comment>
<keyword evidence="3" id="KW-1185">Reference proteome</keyword>
<feature type="signal peptide" evidence="1">
    <location>
        <begin position="1"/>
        <end position="22"/>
    </location>
</feature>
<keyword evidence="1" id="KW-0732">Signal</keyword>